<protein>
    <submittedName>
        <fullName evidence="1">Uncharacterized protein</fullName>
    </submittedName>
</protein>
<organism evidence="1 2">
    <name type="scientific">Euplotes crassus</name>
    <dbReference type="NCBI Taxonomy" id="5936"/>
    <lineage>
        <taxon>Eukaryota</taxon>
        <taxon>Sar</taxon>
        <taxon>Alveolata</taxon>
        <taxon>Ciliophora</taxon>
        <taxon>Intramacronucleata</taxon>
        <taxon>Spirotrichea</taxon>
        <taxon>Hypotrichia</taxon>
        <taxon>Euplotida</taxon>
        <taxon>Euplotidae</taxon>
        <taxon>Moneuplotes</taxon>
    </lineage>
</organism>
<comment type="caution">
    <text evidence="1">The sequence shown here is derived from an EMBL/GenBank/DDBJ whole genome shotgun (WGS) entry which is preliminary data.</text>
</comment>
<proteinExistence type="predicted"/>
<evidence type="ECO:0000313" key="1">
    <source>
        <dbReference type="EMBL" id="CAI2366661.1"/>
    </source>
</evidence>
<evidence type="ECO:0000313" key="2">
    <source>
        <dbReference type="Proteomes" id="UP001295684"/>
    </source>
</evidence>
<accession>A0AAD1UET9</accession>
<reference evidence="1" key="1">
    <citation type="submission" date="2023-07" db="EMBL/GenBank/DDBJ databases">
        <authorList>
            <consortium name="AG Swart"/>
            <person name="Singh M."/>
            <person name="Singh A."/>
            <person name="Seah K."/>
            <person name="Emmerich C."/>
        </authorList>
    </citation>
    <scope>NUCLEOTIDE SEQUENCE</scope>
    <source>
        <strain evidence="1">DP1</strain>
    </source>
</reference>
<name>A0AAD1UET9_EUPCR</name>
<keyword evidence="2" id="KW-1185">Reference proteome</keyword>
<dbReference type="AlphaFoldDB" id="A0AAD1UET9"/>
<gene>
    <name evidence="1" type="ORF">ECRASSUSDP1_LOCUS7934</name>
</gene>
<sequence length="197" mass="22808">MAPLNLSQVQEENRTASIFPGNKLTRQRNANMKLFKSLKKTYHPRKVGGSAIKHRNTQSQFRDDTLNYFHRSCFQINDDEKLENTCISYNQDFKIDVSKRSFNMTSEPRASVKSKNNKKLFENKFNNNLTHQSSEKKKHLDLSCIEQHPKNFGTPNKNIIGKEYLCCDAQVSIIGPSHRRRNILSKTQAKFNTDQGL</sequence>
<dbReference type="Proteomes" id="UP001295684">
    <property type="component" value="Unassembled WGS sequence"/>
</dbReference>
<dbReference type="EMBL" id="CAMPGE010007746">
    <property type="protein sequence ID" value="CAI2366661.1"/>
    <property type="molecule type" value="Genomic_DNA"/>
</dbReference>